<keyword evidence="8" id="KW-0472">Membrane</keyword>
<dbReference type="Proteomes" id="UP001583193">
    <property type="component" value="Unassembled WGS sequence"/>
</dbReference>
<keyword evidence="4" id="KW-0805">Transcription regulation</keyword>
<keyword evidence="7" id="KW-0539">Nucleus</keyword>
<keyword evidence="8" id="KW-1133">Transmembrane helix</keyword>
<keyword evidence="3" id="KW-0862">Zinc</keyword>
<comment type="subcellular location">
    <subcellularLocation>
        <location evidence="1">Nucleus</location>
    </subcellularLocation>
</comment>
<dbReference type="EMBL" id="JAVDPF010000024">
    <property type="protein sequence ID" value="KAL1872517.1"/>
    <property type="molecule type" value="Genomic_DNA"/>
</dbReference>
<reference evidence="10 11" key="1">
    <citation type="journal article" date="2024" name="IMA Fungus">
        <title>IMA Genome - F19 : A genome assembly and annotation guide to empower mycologists, including annotated draft genome sequences of Ceratocystis pirilliformis, Diaporthe australafricana, Fusarium ophioides, Paecilomyces lecythidis, and Sporothrix stenoceras.</title>
        <authorList>
            <person name="Aylward J."/>
            <person name="Wilson A.M."/>
            <person name="Visagie C.M."/>
            <person name="Spraker J."/>
            <person name="Barnes I."/>
            <person name="Buitendag C."/>
            <person name="Ceriani C."/>
            <person name="Del Mar Angel L."/>
            <person name="du Plessis D."/>
            <person name="Fuchs T."/>
            <person name="Gasser K."/>
            <person name="Kramer D."/>
            <person name="Li W."/>
            <person name="Munsamy K."/>
            <person name="Piso A."/>
            <person name="Price J.L."/>
            <person name="Sonnekus B."/>
            <person name="Thomas C."/>
            <person name="van der Nest A."/>
            <person name="van Dijk A."/>
            <person name="van Heerden A."/>
            <person name="van Vuuren N."/>
            <person name="Yilmaz N."/>
            <person name="Duong T.A."/>
            <person name="van der Merwe N.A."/>
            <person name="Wingfield M.J."/>
            <person name="Wingfield B.D."/>
        </authorList>
    </citation>
    <scope>NUCLEOTIDE SEQUENCE [LARGE SCALE GENOMIC DNA]</scope>
    <source>
        <strain evidence="10 11">CMW 18167</strain>
    </source>
</reference>
<keyword evidence="11" id="KW-1185">Reference proteome</keyword>
<comment type="caution">
    <text evidence="10">The sequence shown here is derived from an EMBL/GenBank/DDBJ whole genome shotgun (WGS) entry which is preliminary data.</text>
</comment>
<evidence type="ECO:0000256" key="3">
    <source>
        <dbReference type="ARBA" id="ARBA00022833"/>
    </source>
</evidence>
<feature type="transmembrane region" description="Helical" evidence="8">
    <location>
        <begin position="88"/>
        <end position="105"/>
    </location>
</feature>
<evidence type="ECO:0000256" key="5">
    <source>
        <dbReference type="ARBA" id="ARBA00023125"/>
    </source>
</evidence>
<keyword evidence="2" id="KW-0479">Metal-binding</keyword>
<evidence type="ECO:0000256" key="8">
    <source>
        <dbReference type="SAM" id="Phobius"/>
    </source>
</evidence>
<protein>
    <recommendedName>
        <fullName evidence="9">Xylanolytic transcriptional activator regulatory domain-containing protein</fullName>
    </recommendedName>
</protein>
<dbReference type="CDD" id="cd12148">
    <property type="entry name" value="fungal_TF_MHR"/>
    <property type="match status" value="1"/>
</dbReference>
<keyword evidence="6" id="KW-0804">Transcription</keyword>
<evidence type="ECO:0000256" key="2">
    <source>
        <dbReference type="ARBA" id="ARBA00022723"/>
    </source>
</evidence>
<name>A0ABR3XA15_9EURO</name>
<feature type="domain" description="Xylanolytic transcriptional activator regulatory" evidence="9">
    <location>
        <begin position="157"/>
        <end position="231"/>
    </location>
</feature>
<dbReference type="InterPro" id="IPR007219">
    <property type="entry name" value="XnlR_reg_dom"/>
</dbReference>
<proteinExistence type="predicted"/>
<evidence type="ECO:0000313" key="10">
    <source>
        <dbReference type="EMBL" id="KAL1872517.1"/>
    </source>
</evidence>
<organism evidence="10 11">
    <name type="scientific">Paecilomyces lecythidis</name>
    <dbReference type="NCBI Taxonomy" id="3004212"/>
    <lineage>
        <taxon>Eukaryota</taxon>
        <taxon>Fungi</taxon>
        <taxon>Dikarya</taxon>
        <taxon>Ascomycota</taxon>
        <taxon>Pezizomycotina</taxon>
        <taxon>Eurotiomycetes</taxon>
        <taxon>Eurotiomycetidae</taxon>
        <taxon>Eurotiales</taxon>
        <taxon>Thermoascaceae</taxon>
        <taxon>Paecilomyces</taxon>
    </lineage>
</organism>
<dbReference type="SMART" id="SM00906">
    <property type="entry name" value="Fungal_trans"/>
    <property type="match status" value="1"/>
</dbReference>
<sequence length="482" mass="54804">MIAVQHVSPSSSNFQEIPSGEEVAAVPVKPASLPPRHAADHIMSLYFRDRGPHFVFLDKRAVEESFDYVYSSDLHPARIDERRMKQHLFLVFMVLAIGLCSIPAANNTRPAQSQGCFSSALRYIDAVLGYSQSDLDSLTAILLILQYVTLYPAQGSLWQLTGIALRLCVDMGIHWEGCTIAGKDPKEIDTQRQYFWTIYRLDRLLSITLGRPYGITDNSVNVEYPNEYAELSRDEQYLPCAEKATSNHLTRIYELESEIKQVLYHRWKAPSLAYPEPDYTKWRPHMNRRLEAWYANIPKPEEVDSGEKLPPRAWWEALYSNALLLLHRPSPVTRRPTLASFEICAKASKVQIQSIKSLHRSGKIDIVWIWAFAEHFSGAVSCRDNFERISTATMQLYSATSRSPRLASIHLESMLSTDFNIASQSRNHAHGDQPENATYNEDVDGVLSFGAPRFSETLNRAAQWPDDGISVDWESMFEGQNE</sequence>
<gene>
    <name evidence="10" type="ORF">Plec18167_006635</name>
</gene>
<evidence type="ECO:0000256" key="7">
    <source>
        <dbReference type="ARBA" id="ARBA00023242"/>
    </source>
</evidence>
<keyword evidence="5" id="KW-0238">DNA-binding</keyword>
<evidence type="ECO:0000256" key="1">
    <source>
        <dbReference type="ARBA" id="ARBA00004123"/>
    </source>
</evidence>
<accession>A0ABR3XA15</accession>
<dbReference type="PANTHER" id="PTHR47782:SF1">
    <property type="entry name" value="PYRIMIDINE PATHWAY REGULATORY PROTEIN 1"/>
    <property type="match status" value="1"/>
</dbReference>
<dbReference type="Pfam" id="PF04082">
    <property type="entry name" value="Fungal_trans"/>
    <property type="match status" value="1"/>
</dbReference>
<evidence type="ECO:0000259" key="9">
    <source>
        <dbReference type="SMART" id="SM00906"/>
    </source>
</evidence>
<dbReference type="InterPro" id="IPR052202">
    <property type="entry name" value="Yeast_MetPath_Reg"/>
</dbReference>
<evidence type="ECO:0000256" key="4">
    <source>
        <dbReference type="ARBA" id="ARBA00023015"/>
    </source>
</evidence>
<keyword evidence="8" id="KW-0812">Transmembrane</keyword>
<evidence type="ECO:0000313" key="11">
    <source>
        <dbReference type="Proteomes" id="UP001583193"/>
    </source>
</evidence>
<dbReference type="PANTHER" id="PTHR47782">
    <property type="entry name" value="ZN(II)2CYS6 TRANSCRIPTION FACTOR (EUROFUNG)-RELATED"/>
    <property type="match status" value="1"/>
</dbReference>
<evidence type="ECO:0000256" key="6">
    <source>
        <dbReference type="ARBA" id="ARBA00023163"/>
    </source>
</evidence>